<keyword evidence="3 7" id="KW-0133">Cell shape</keyword>
<keyword evidence="7" id="KW-0328">Glycosyltransferase</keyword>
<dbReference type="OrthoDB" id="9768187at2"/>
<feature type="transmembrane region" description="Helical" evidence="7">
    <location>
        <begin position="185"/>
        <end position="202"/>
    </location>
</feature>
<gene>
    <name evidence="7" type="primary">rodA</name>
    <name evidence="8" type="ORF">DVS28_a1521</name>
</gene>
<reference evidence="8 9" key="1">
    <citation type="submission" date="2018-09" db="EMBL/GenBank/DDBJ databases">
        <title>Complete genome sequence of Euzebya sp. DY32-46 isolated from seawater of Pacific Ocean.</title>
        <authorList>
            <person name="Xu L."/>
            <person name="Wu Y.-H."/>
            <person name="Xu X.-W."/>
        </authorList>
    </citation>
    <scope>NUCLEOTIDE SEQUENCE [LARGE SCALE GENOMIC DNA]</scope>
    <source>
        <strain evidence="8 9">DY32-46</strain>
    </source>
</reference>
<dbReference type="InterPro" id="IPR001182">
    <property type="entry name" value="FtsW/RodA"/>
</dbReference>
<keyword evidence="7" id="KW-0808">Transferase</keyword>
<feature type="transmembrane region" description="Helical" evidence="7">
    <location>
        <begin position="365"/>
        <end position="383"/>
    </location>
</feature>
<keyword evidence="7" id="KW-0961">Cell wall biogenesis/degradation</keyword>
<dbReference type="InterPro" id="IPR011923">
    <property type="entry name" value="RodA/MrdB"/>
</dbReference>
<keyword evidence="9" id="KW-1185">Reference proteome</keyword>
<dbReference type="GO" id="GO:0009252">
    <property type="term" value="P:peptidoglycan biosynthetic process"/>
    <property type="evidence" value="ECO:0007669"/>
    <property type="project" value="UniProtKB-UniRule"/>
</dbReference>
<feature type="transmembrane region" description="Helical" evidence="7">
    <location>
        <begin position="331"/>
        <end position="353"/>
    </location>
</feature>
<keyword evidence="8" id="KW-0131">Cell cycle</keyword>
<protein>
    <recommendedName>
        <fullName evidence="7">Peptidoglycan glycosyltransferase RodA</fullName>
        <shortName evidence="7">PGT</shortName>
        <ecNumber evidence="7">2.4.99.28</ecNumber>
    </recommendedName>
    <alternativeName>
        <fullName evidence="7">Cell elongation protein RodA</fullName>
    </alternativeName>
    <alternativeName>
        <fullName evidence="7">Cell wall polymerase</fullName>
    </alternativeName>
    <alternativeName>
        <fullName evidence="7">Peptidoglycan polymerase</fullName>
        <shortName evidence="7">PG polymerase</shortName>
    </alternativeName>
</protein>
<keyword evidence="8" id="KW-0132">Cell division</keyword>
<proteinExistence type="inferred from homology"/>
<evidence type="ECO:0000256" key="4">
    <source>
        <dbReference type="ARBA" id="ARBA00022989"/>
    </source>
</evidence>
<dbReference type="HAMAP" id="MF_02079">
    <property type="entry name" value="PGT_RodA"/>
    <property type="match status" value="1"/>
</dbReference>
<dbReference type="KEGG" id="euz:DVS28_a1521"/>
<dbReference type="UniPathway" id="UPA00219"/>
<comment type="subcellular location">
    <subcellularLocation>
        <location evidence="7">Cell membrane</location>
        <topology evidence="7">Multi-pass membrane protein</topology>
    </subcellularLocation>
    <subcellularLocation>
        <location evidence="1">Membrane</location>
        <topology evidence="1">Multi-pass membrane protein</topology>
    </subcellularLocation>
</comment>
<feature type="transmembrane region" description="Helical" evidence="7">
    <location>
        <begin position="209"/>
        <end position="228"/>
    </location>
</feature>
<evidence type="ECO:0000313" key="9">
    <source>
        <dbReference type="Proteomes" id="UP000264006"/>
    </source>
</evidence>
<sequence length="393" mass="42274">MSGVSINDGSERLMRESLQRRWAGTFSPAAHVDPLLLLAALLLSGIGFMMIGAATASTREAVGLDPTFFVERQMIAFALGLVSAIAITLFDYRTYRAWSVVGYVLALVLLAGVLVAGREINGAQAWFVIGPFQFQPSEFAKVAMILVLAAHFHEYREEALGLRALVEALAFAAFPMLLILLQPDFGTFIVFVCIVFGILLMAGVHVRYLFALVGMGISAIAAALQLGIVKQYQLDRLTAFLDPENSDALGAAYNVLQAQIAVGSGRFFGQGLGQGTQTNAGFVPENQTDFIFTVVGEQTGFFGSLLMLAIFGVLIWRGLRIAATSRDTFGTLIAAGVISVFAFQLFINVGMAIGIMPVTGLPLPFISYGGTSLIASWIMIGLLQNVHMRRLSK</sequence>
<keyword evidence="7" id="KW-1003">Cell membrane</keyword>
<dbReference type="Proteomes" id="UP000264006">
    <property type="component" value="Chromosome"/>
</dbReference>
<dbReference type="GO" id="GO:0008955">
    <property type="term" value="F:peptidoglycan glycosyltransferase activity"/>
    <property type="evidence" value="ECO:0007669"/>
    <property type="project" value="UniProtKB-UniRule"/>
</dbReference>
<dbReference type="EC" id="2.4.99.28" evidence="7"/>
<dbReference type="Pfam" id="PF01098">
    <property type="entry name" value="FTSW_RODA_SPOVE"/>
    <property type="match status" value="1"/>
</dbReference>
<evidence type="ECO:0000313" key="8">
    <source>
        <dbReference type="EMBL" id="AXV06214.1"/>
    </source>
</evidence>
<feature type="transmembrane region" description="Helical" evidence="7">
    <location>
        <begin position="35"/>
        <end position="54"/>
    </location>
</feature>
<keyword evidence="4 7" id="KW-1133">Transmembrane helix</keyword>
<feature type="transmembrane region" description="Helical" evidence="7">
    <location>
        <begin position="300"/>
        <end position="319"/>
    </location>
</feature>
<feature type="transmembrane region" description="Helical" evidence="7">
    <location>
        <begin position="74"/>
        <end position="90"/>
    </location>
</feature>
<dbReference type="PANTHER" id="PTHR30474">
    <property type="entry name" value="CELL CYCLE PROTEIN"/>
    <property type="match status" value="1"/>
</dbReference>
<dbReference type="GO" id="GO:0008360">
    <property type="term" value="P:regulation of cell shape"/>
    <property type="evidence" value="ECO:0007669"/>
    <property type="project" value="UniProtKB-KW"/>
</dbReference>
<accession>A0A346XVG7</accession>
<dbReference type="RefSeq" id="WP_114590903.1">
    <property type="nucleotide sequence ID" value="NZ_CP031165.1"/>
</dbReference>
<keyword evidence="5 7" id="KW-0472">Membrane</keyword>
<keyword evidence="7" id="KW-0573">Peptidoglycan synthesis</keyword>
<dbReference type="NCBIfam" id="TIGR02210">
    <property type="entry name" value="rodA_shape"/>
    <property type="match status" value="1"/>
</dbReference>
<evidence type="ECO:0000256" key="6">
    <source>
        <dbReference type="ARBA" id="ARBA00049902"/>
    </source>
</evidence>
<evidence type="ECO:0000256" key="2">
    <source>
        <dbReference type="ARBA" id="ARBA00022692"/>
    </source>
</evidence>
<dbReference type="GO" id="GO:0032153">
    <property type="term" value="C:cell division site"/>
    <property type="evidence" value="ECO:0007669"/>
    <property type="project" value="TreeGrafter"/>
</dbReference>
<comment type="catalytic activity">
    <reaction evidence="6 7">
        <text>[GlcNAc-(1-&gt;4)-Mur2Ac(oyl-L-Ala-gamma-D-Glu-L-Lys-D-Ala-D-Ala)](n)-di-trans,octa-cis-undecaprenyl diphosphate + beta-D-GlcNAc-(1-&gt;4)-Mur2Ac(oyl-L-Ala-gamma-D-Glu-L-Lys-D-Ala-D-Ala)-di-trans,octa-cis-undecaprenyl diphosphate = [GlcNAc-(1-&gt;4)-Mur2Ac(oyl-L-Ala-gamma-D-Glu-L-Lys-D-Ala-D-Ala)](n+1)-di-trans,octa-cis-undecaprenyl diphosphate + di-trans,octa-cis-undecaprenyl diphosphate + H(+)</text>
        <dbReference type="Rhea" id="RHEA:23708"/>
        <dbReference type="Rhea" id="RHEA-COMP:9602"/>
        <dbReference type="Rhea" id="RHEA-COMP:9603"/>
        <dbReference type="ChEBI" id="CHEBI:15378"/>
        <dbReference type="ChEBI" id="CHEBI:58405"/>
        <dbReference type="ChEBI" id="CHEBI:60033"/>
        <dbReference type="ChEBI" id="CHEBI:78435"/>
        <dbReference type="EC" id="2.4.99.28"/>
    </reaction>
</comment>
<dbReference type="PANTHER" id="PTHR30474:SF14">
    <property type="entry name" value="CELL CYCLE PROTEIN"/>
    <property type="match status" value="1"/>
</dbReference>
<dbReference type="GO" id="GO:0071555">
    <property type="term" value="P:cell wall organization"/>
    <property type="evidence" value="ECO:0007669"/>
    <property type="project" value="UniProtKB-KW"/>
</dbReference>
<dbReference type="PROSITE" id="PS00428">
    <property type="entry name" value="FTSW_RODA_SPOVE"/>
    <property type="match status" value="1"/>
</dbReference>
<evidence type="ECO:0000256" key="7">
    <source>
        <dbReference type="HAMAP-Rule" id="MF_02079"/>
    </source>
</evidence>
<evidence type="ECO:0000256" key="1">
    <source>
        <dbReference type="ARBA" id="ARBA00004141"/>
    </source>
</evidence>
<dbReference type="AlphaFoldDB" id="A0A346XVG7"/>
<comment type="pathway">
    <text evidence="7">Cell wall biogenesis; peptidoglycan biosynthesis.</text>
</comment>
<dbReference type="GO" id="GO:0051301">
    <property type="term" value="P:cell division"/>
    <property type="evidence" value="ECO:0007669"/>
    <property type="project" value="UniProtKB-KW"/>
</dbReference>
<dbReference type="GO" id="GO:0005886">
    <property type="term" value="C:plasma membrane"/>
    <property type="evidence" value="ECO:0007669"/>
    <property type="project" value="UniProtKB-SubCell"/>
</dbReference>
<comment type="function">
    <text evidence="7">Peptidoglycan polymerase that is essential for cell wall elongation.</text>
</comment>
<dbReference type="InterPro" id="IPR018365">
    <property type="entry name" value="Cell_cycle_FtsW-rel_CS"/>
</dbReference>
<comment type="similarity">
    <text evidence="7">Belongs to the SEDS family. MrdB/RodA subfamily.</text>
</comment>
<feature type="transmembrane region" description="Helical" evidence="7">
    <location>
        <begin position="160"/>
        <end position="179"/>
    </location>
</feature>
<evidence type="ECO:0000256" key="3">
    <source>
        <dbReference type="ARBA" id="ARBA00022960"/>
    </source>
</evidence>
<organism evidence="8 9">
    <name type="scientific">Euzebya pacifica</name>
    <dbReference type="NCBI Taxonomy" id="1608957"/>
    <lineage>
        <taxon>Bacteria</taxon>
        <taxon>Bacillati</taxon>
        <taxon>Actinomycetota</taxon>
        <taxon>Nitriliruptoria</taxon>
        <taxon>Euzebyales</taxon>
    </lineage>
</organism>
<dbReference type="GO" id="GO:0015648">
    <property type="term" value="F:lipid-linked peptidoglycan transporter activity"/>
    <property type="evidence" value="ECO:0007669"/>
    <property type="project" value="TreeGrafter"/>
</dbReference>
<feature type="transmembrane region" description="Helical" evidence="7">
    <location>
        <begin position="97"/>
        <end position="117"/>
    </location>
</feature>
<evidence type="ECO:0000256" key="5">
    <source>
        <dbReference type="ARBA" id="ARBA00023136"/>
    </source>
</evidence>
<name>A0A346XVG7_9ACTN</name>
<keyword evidence="2 7" id="KW-0812">Transmembrane</keyword>
<dbReference type="EMBL" id="CP031165">
    <property type="protein sequence ID" value="AXV06214.1"/>
    <property type="molecule type" value="Genomic_DNA"/>
</dbReference>